<feature type="transmembrane region" description="Helical" evidence="1">
    <location>
        <begin position="54"/>
        <end position="82"/>
    </location>
</feature>
<sequence length="239" mass="26614">MSQRWQIFILLEGLLGLFFLYQMFTTPVALAMTIIGGLLLLWGTKRHFGRRVALLVGGVLLTLAVATNAAIWMMLAVAMIFFATSMWGANPAGTWPMPWVQKHFLTLKTKEPPLRNGSRTRHAWFGDTTIGDQAFAWDDINMTVFSGDTIIDLGNTLLPPNDNAIVIRKGFGKTRILVPIGVGIEINHSAIHGQLHVNGVDYLMQNETLVQYSDDFDTAPRRIRLITSTIVGDVEVMFV</sequence>
<evidence type="ECO:0000313" key="4">
    <source>
        <dbReference type="EMBL" id="KRM72847.1"/>
    </source>
</evidence>
<evidence type="ECO:0000256" key="1">
    <source>
        <dbReference type="SAM" id="Phobius"/>
    </source>
</evidence>
<evidence type="ECO:0000313" key="5">
    <source>
        <dbReference type="Proteomes" id="UP000051672"/>
    </source>
</evidence>
<feature type="transmembrane region" description="Helical" evidence="1">
    <location>
        <begin position="20"/>
        <end position="42"/>
    </location>
</feature>
<organism evidence="4 5">
    <name type="scientific">Lacticaseibacillus brantae DSM 23927</name>
    <dbReference type="NCBI Taxonomy" id="1423727"/>
    <lineage>
        <taxon>Bacteria</taxon>
        <taxon>Bacillati</taxon>
        <taxon>Bacillota</taxon>
        <taxon>Bacilli</taxon>
        <taxon>Lactobacillales</taxon>
        <taxon>Lactobacillaceae</taxon>
        <taxon>Lacticaseibacillus</taxon>
    </lineage>
</organism>
<evidence type="ECO:0000259" key="3">
    <source>
        <dbReference type="Pfam" id="PF24661"/>
    </source>
</evidence>
<accession>A0A0R2B0V1</accession>
<dbReference type="OrthoDB" id="2351415at2"/>
<name>A0A0R2B0V1_9LACO</name>
<dbReference type="NCBIfam" id="NF040535">
    <property type="entry name" value="LiaF_C_term"/>
    <property type="match status" value="1"/>
</dbReference>
<protein>
    <submittedName>
        <fullName evidence="4">Uncharacterized protein</fullName>
    </submittedName>
</protein>
<dbReference type="STRING" id="1423727.FC34_GL000559"/>
<dbReference type="Pfam" id="PF24661">
    <property type="entry name" value="DUF7649"/>
    <property type="match status" value="1"/>
</dbReference>
<dbReference type="InterPro" id="IPR024425">
    <property type="entry name" value="LiaF-like_C"/>
</dbReference>
<evidence type="ECO:0000259" key="2">
    <source>
        <dbReference type="Pfam" id="PF09922"/>
    </source>
</evidence>
<keyword evidence="5" id="KW-1185">Reference proteome</keyword>
<dbReference type="PIRSF" id="PIRSF031509">
    <property type="entry name" value="Cell_wall_LiaF/YvqF"/>
    <property type="match status" value="1"/>
</dbReference>
<keyword evidence="1" id="KW-0812">Transmembrane</keyword>
<comment type="caution">
    <text evidence="4">The sequence shown here is derived from an EMBL/GenBank/DDBJ whole genome shotgun (WGS) entry which is preliminary data.</text>
</comment>
<dbReference type="InterPro" id="IPR056066">
    <property type="entry name" value="DUF7649"/>
</dbReference>
<proteinExistence type="predicted"/>
<gene>
    <name evidence="4" type="ORF">FC34_GL000559</name>
</gene>
<reference evidence="4 5" key="1">
    <citation type="journal article" date="2015" name="Genome Announc.">
        <title>Expanding the biotechnology potential of lactobacilli through comparative genomics of 213 strains and associated genera.</title>
        <authorList>
            <person name="Sun Z."/>
            <person name="Harris H.M."/>
            <person name="McCann A."/>
            <person name="Guo C."/>
            <person name="Argimon S."/>
            <person name="Zhang W."/>
            <person name="Yang X."/>
            <person name="Jeffery I.B."/>
            <person name="Cooney J.C."/>
            <person name="Kagawa T.F."/>
            <person name="Liu W."/>
            <person name="Song Y."/>
            <person name="Salvetti E."/>
            <person name="Wrobel A."/>
            <person name="Rasinkangas P."/>
            <person name="Parkhill J."/>
            <person name="Rea M.C."/>
            <person name="O'Sullivan O."/>
            <person name="Ritari J."/>
            <person name="Douillard F.P."/>
            <person name="Paul Ross R."/>
            <person name="Yang R."/>
            <person name="Briner A.E."/>
            <person name="Felis G.E."/>
            <person name="de Vos W.M."/>
            <person name="Barrangou R."/>
            <person name="Klaenhammer T.R."/>
            <person name="Caufield P.W."/>
            <person name="Cui Y."/>
            <person name="Zhang H."/>
            <person name="O'Toole P.W."/>
        </authorList>
    </citation>
    <scope>NUCLEOTIDE SEQUENCE [LARGE SCALE GENOMIC DNA]</scope>
    <source>
        <strain evidence="4 5">DSM 23927</strain>
    </source>
</reference>
<feature type="domain" description="Cell wall-active antibiotics response LiaF-like C-terminal" evidence="2">
    <location>
        <begin position="124"/>
        <end position="236"/>
    </location>
</feature>
<keyword evidence="1" id="KW-0472">Membrane</keyword>
<feature type="domain" description="DUF7649" evidence="3">
    <location>
        <begin position="3"/>
        <end position="83"/>
    </location>
</feature>
<keyword evidence="1" id="KW-1133">Transmembrane helix</keyword>
<dbReference type="Pfam" id="PF09922">
    <property type="entry name" value="LiaF-like_C"/>
    <property type="match status" value="1"/>
</dbReference>
<dbReference type="PATRIC" id="fig|1423727.3.peg.562"/>
<dbReference type="AlphaFoldDB" id="A0A0R2B0V1"/>
<dbReference type="InterPro" id="IPR047793">
    <property type="entry name" value="LiaF_C"/>
</dbReference>
<dbReference type="EMBL" id="AYZQ01000001">
    <property type="protein sequence ID" value="KRM72847.1"/>
    <property type="molecule type" value="Genomic_DNA"/>
</dbReference>
<dbReference type="InterPro" id="IPR016975">
    <property type="entry name" value="Cell_wall_LiaF"/>
</dbReference>
<dbReference type="Proteomes" id="UP000051672">
    <property type="component" value="Unassembled WGS sequence"/>
</dbReference>
<dbReference type="GO" id="GO:0016020">
    <property type="term" value="C:membrane"/>
    <property type="evidence" value="ECO:0007669"/>
    <property type="project" value="InterPro"/>
</dbReference>
<dbReference type="RefSeq" id="WP_057893858.1">
    <property type="nucleotide sequence ID" value="NZ_AYZQ01000001.1"/>
</dbReference>